<dbReference type="Proteomes" id="UP000050920">
    <property type="component" value="Unassembled WGS sequence"/>
</dbReference>
<evidence type="ECO:0000313" key="3">
    <source>
        <dbReference type="Proteomes" id="UP000050920"/>
    </source>
</evidence>
<proteinExistence type="predicted"/>
<dbReference type="AlphaFoldDB" id="A0A0R2NM47"/>
<accession>A0A0R2NM47</accession>
<sequence>MSKLPNEDYGFVYALENKSFPGYIKVGQTKNLKQRLLQFNSTGIPDGKPTLLLFAAFLNNYKKAERILHRALSDKRESSSKEFFKATYNQVKAEFELLIFNDSNAELIRPEKYNSLITGKTYIVSKRRIGTRPNRNFQYLSIPAGAQLTFKEDPSIKVTVIDKKNHVLCRCGKEHTLSRAAICCYDFFHDVPIEQQGKDRNGFAWFKYENTIISDIKPMVNQELE</sequence>
<evidence type="ECO:0000259" key="1">
    <source>
        <dbReference type="SMART" id="SM00974"/>
    </source>
</evidence>
<reference evidence="2 3" key="1">
    <citation type="journal article" date="2015" name="Genome Announc.">
        <title>Expanding the biotechnology potential of lactobacilli through comparative genomics of 213 strains and associated genera.</title>
        <authorList>
            <person name="Sun Z."/>
            <person name="Harris H.M."/>
            <person name="McCann A."/>
            <person name="Guo C."/>
            <person name="Argimon S."/>
            <person name="Zhang W."/>
            <person name="Yang X."/>
            <person name="Jeffery I.B."/>
            <person name="Cooney J.C."/>
            <person name="Kagawa T.F."/>
            <person name="Liu W."/>
            <person name="Song Y."/>
            <person name="Salvetti E."/>
            <person name="Wrobel A."/>
            <person name="Rasinkangas P."/>
            <person name="Parkhill J."/>
            <person name="Rea M.C."/>
            <person name="O'Sullivan O."/>
            <person name="Ritari J."/>
            <person name="Douillard F.P."/>
            <person name="Paul Ross R."/>
            <person name="Yang R."/>
            <person name="Briner A.E."/>
            <person name="Felis G.E."/>
            <person name="de Vos W.M."/>
            <person name="Barrangou R."/>
            <person name="Klaenhammer T.R."/>
            <person name="Caufield P.W."/>
            <person name="Cui Y."/>
            <person name="Zhang H."/>
            <person name="O'Toole P.W."/>
        </authorList>
    </citation>
    <scope>NUCLEOTIDE SEQUENCE [LARGE SCALE GENOMIC DNA]</scope>
    <source>
        <strain evidence="2 3">DSM 21115</strain>
    </source>
</reference>
<feature type="domain" description="Bacteriophage T5 Orf172 DNA-binding" evidence="1">
    <location>
        <begin position="18"/>
        <end position="98"/>
    </location>
</feature>
<organism evidence="2 3">
    <name type="scientific">Lactiplantibacillus fabifermentans DSM 21115</name>
    <dbReference type="NCBI Taxonomy" id="1413187"/>
    <lineage>
        <taxon>Bacteria</taxon>
        <taxon>Bacillati</taxon>
        <taxon>Bacillota</taxon>
        <taxon>Bacilli</taxon>
        <taxon>Lactobacillales</taxon>
        <taxon>Lactobacillaceae</taxon>
        <taxon>Lactiplantibacillus</taxon>
    </lineage>
</organism>
<dbReference type="Pfam" id="PF10544">
    <property type="entry name" value="T5orf172"/>
    <property type="match status" value="1"/>
</dbReference>
<name>A0A0R2NM47_9LACO</name>
<gene>
    <name evidence="2" type="ORF">DY78_GL001246</name>
</gene>
<keyword evidence="3" id="KW-1185">Reference proteome</keyword>
<comment type="caution">
    <text evidence="2">The sequence shown here is derived from an EMBL/GenBank/DDBJ whole genome shotgun (WGS) entry which is preliminary data.</text>
</comment>
<dbReference type="SMART" id="SM00974">
    <property type="entry name" value="T5orf172"/>
    <property type="match status" value="1"/>
</dbReference>
<dbReference type="EMBL" id="AYGX02000147">
    <property type="protein sequence ID" value="KRO25456.1"/>
    <property type="molecule type" value="Genomic_DNA"/>
</dbReference>
<dbReference type="InterPro" id="IPR018306">
    <property type="entry name" value="Phage_T5_Orf172_DNA-bd"/>
</dbReference>
<evidence type="ECO:0000313" key="2">
    <source>
        <dbReference type="EMBL" id="KRO25456.1"/>
    </source>
</evidence>
<protein>
    <recommendedName>
        <fullName evidence="1">Bacteriophage T5 Orf172 DNA-binding domain-containing protein</fullName>
    </recommendedName>
</protein>